<evidence type="ECO:0000313" key="2">
    <source>
        <dbReference type="EMBL" id="TGJ80013.1"/>
    </source>
</evidence>
<dbReference type="Proteomes" id="UP000297716">
    <property type="component" value="Unassembled WGS sequence"/>
</dbReference>
<keyword evidence="1" id="KW-0732">Signal</keyword>
<feature type="chain" id="PRO_5021290098" description="CHAT domain-containing protein" evidence="1">
    <location>
        <begin position="19"/>
        <end position="642"/>
    </location>
</feature>
<accession>A0A4Z0YMZ4</accession>
<dbReference type="AlphaFoldDB" id="A0A4Z0YMZ4"/>
<dbReference type="EMBL" id="SKBN01000248">
    <property type="protein sequence ID" value="TGJ80013.1"/>
    <property type="molecule type" value="Genomic_DNA"/>
</dbReference>
<sequence length="642" mass="71638">MRLACGLLSGAVLDHVWAAFPEVVDHLLTERSIQDALNLFPGEPERRVSTYILTRALGTHVNNPRAQIIHQSFEVGGPIALAGVFYATIDSHRNVQNRETLDYLVSMDEATRLGLFRRAGSFPYPPSMGSWLVRLLDRLDLNTKDLAGLLLCLGTSIVPLVLFDRARSPSRTWGEDGEVLDTPSDILLLIQDEQRFSKALQELVDIGLALVRGTDIHVHGAFFDLPGAWGQPVRYQWREEAVRLVSHSFPKHEVHHGKEYTDLCLELLPVLKHVITYLVELPLSPAGMYQIAEACLSASCFLGGDERQHILHKAQYVTDRSNSQVLAARMALRRVAIERVHGGCKGSPSLVPFPQGDRRSRAFSVKAGCFKAQQYIDLGLLASAHDELSRCSAILSDSPFEQVQQQEITYVRAKVCRLEGHFPMARTLLAGLVDHHSHLAEKATIHLSAVDCELGHTERAIATLEAQLQHNEYRIRTRRRLELALANAQLMQVLLHVKDQRLSWFSHSPLCETYRKCLAGLSTCAPGVTLVFRRISIVAAIAMLAHLRGDFDTALAEWSRILNLAQGQGPIENYVDLVVAISTNDLLLRRGGVVTADLENKVRILSARTGRQYHFLGLGTTWPDILSGWYEDRGRERLLSST</sequence>
<keyword evidence="3" id="KW-1185">Reference proteome</keyword>
<evidence type="ECO:0000313" key="3">
    <source>
        <dbReference type="Proteomes" id="UP000297716"/>
    </source>
</evidence>
<feature type="signal peptide" evidence="1">
    <location>
        <begin position="1"/>
        <end position="18"/>
    </location>
</feature>
<organism evidence="2 3">
    <name type="scientific">Xylaria hypoxylon</name>
    <dbReference type="NCBI Taxonomy" id="37992"/>
    <lineage>
        <taxon>Eukaryota</taxon>
        <taxon>Fungi</taxon>
        <taxon>Dikarya</taxon>
        <taxon>Ascomycota</taxon>
        <taxon>Pezizomycotina</taxon>
        <taxon>Sordariomycetes</taxon>
        <taxon>Xylariomycetidae</taxon>
        <taxon>Xylariales</taxon>
        <taxon>Xylariaceae</taxon>
        <taxon>Xylaria</taxon>
    </lineage>
</organism>
<reference evidence="2 3" key="1">
    <citation type="submission" date="2019-03" db="EMBL/GenBank/DDBJ databases">
        <title>Draft genome sequence of Xylaria hypoxylon DSM 108379, a ubiquitous saprotrophic-parasitic fungi on hardwood.</title>
        <authorList>
            <person name="Buettner E."/>
            <person name="Leonhardt S."/>
            <person name="Gebauer A.M."/>
            <person name="Liers C."/>
            <person name="Hofrichter M."/>
            <person name="Kellner H."/>
        </authorList>
    </citation>
    <scope>NUCLEOTIDE SEQUENCE [LARGE SCALE GENOMIC DNA]</scope>
    <source>
        <strain evidence="2 3">DSM 108379</strain>
    </source>
</reference>
<name>A0A4Z0YMZ4_9PEZI</name>
<protein>
    <recommendedName>
        <fullName evidence="4">CHAT domain-containing protein</fullName>
    </recommendedName>
</protein>
<gene>
    <name evidence="2" type="ORF">E0Z10_g8755</name>
</gene>
<proteinExistence type="predicted"/>
<evidence type="ECO:0000256" key="1">
    <source>
        <dbReference type="SAM" id="SignalP"/>
    </source>
</evidence>
<comment type="caution">
    <text evidence="2">The sequence shown here is derived from an EMBL/GenBank/DDBJ whole genome shotgun (WGS) entry which is preliminary data.</text>
</comment>
<dbReference type="OrthoDB" id="5182912at2759"/>
<evidence type="ECO:0008006" key="4">
    <source>
        <dbReference type="Google" id="ProtNLM"/>
    </source>
</evidence>